<evidence type="ECO:0000256" key="14">
    <source>
        <dbReference type="SAM" id="MobiDB-lite"/>
    </source>
</evidence>
<feature type="region of interest" description="Disordered" evidence="14">
    <location>
        <begin position="738"/>
        <end position="758"/>
    </location>
</feature>
<evidence type="ECO:0000256" key="11">
    <source>
        <dbReference type="ARBA" id="ARBA00022989"/>
    </source>
</evidence>
<dbReference type="PROSITE" id="PS50109">
    <property type="entry name" value="HIS_KIN"/>
    <property type="match status" value="1"/>
</dbReference>
<feature type="domain" description="Histidine kinase" evidence="16">
    <location>
        <begin position="519"/>
        <end position="740"/>
    </location>
</feature>
<dbReference type="SUPFAM" id="SSF158472">
    <property type="entry name" value="HAMP domain-like"/>
    <property type="match status" value="1"/>
</dbReference>
<evidence type="ECO:0000256" key="9">
    <source>
        <dbReference type="ARBA" id="ARBA00022777"/>
    </source>
</evidence>
<organism evidence="20">
    <name type="scientific">mine drainage metagenome</name>
    <dbReference type="NCBI Taxonomy" id="410659"/>
    <lineage>
        <taxon>unclassified sequences</taxon>
        <taxon>metagenomes</taxon>
        <taxon>ecological metagenomes</taxon>
    </lineage>
</organism>
<evidence type="ECO:0000256" key="2">
    <source>
        <dbReference type="ARBA" id="ARBA00004651"/>
    </source>
</evidence>
<dbReference type="GO" id="GO:0000156">
    <property type="term" value="F:phosphorelay response regulator activity"/>
    <property type="evidence" value="ECO:0007669"/>
    <property type="project" value="TreeGrafter"/>
</dbReference>
<dbReference type="InterPro" id="IPR003594">
    <property type="entry name" value="HATPase_dom"/>
</dbReference>
<keyword evidence="13 15" id="KW-0472">Membrane</keyword>
<dbReference type="Gene3D" id="1.10.287.130">
    <property type="match status" value="1"/>
</dbReference>
<dbReference type="InterPro" id="IPR003661">
    <property type="entry name" value="HisK_dim/P_dom"/>
</dbReference>
<dbReference type="InterPro" id="IPR035965">
    <property type="entry name" value="PAS-like_dom_sf"/>
</dbReference>
<evidence type="ECO:0000256" key="15">
    <source>
        <dbReference type="SAM" id="Phobius"/>
    </source>
</evidence>
<dbReference type="SMART" id="SM00304">
    <property type="entry name" value="HAMP"/>
    <property type="match status" value="1"/>
</dbReference>
<name>A0A1J5QPM0_9ZZZZ</name>
<dbReference type="GO" id="GO:0005524">
    <property type="term" value="F:ATP binding"/>
    <property type="evidence" value="ECO:0007669"/>
    <property type="project" value="UniProtKB-KW"/>
</dbReference>
<dbReference type="GO" id="GO:0007234">
    <property type="term" value="P:osmosensory signaling via phosphorelay pathway"/>
    <property type="evidence" value="ECO:0007669"/>
    <property type="project" value="TreeGrafter"/>
</dbReference>
<dbReference type="PANTHER" id="PTHR42878">
    <property type="entry name" value="TWO-COMPONENT HISTIDINE KINASE"/>
    <property type="match status" value="1"/>
</dbReference>
<dbReference type="Gene3D" id="3.30.565.10">
    <property type="entry name" value="Histidine kinase-like ATPase, C-terminal domain"/>
    <property type="match status" value="1"/>
</dbReference>
<comment type="subcellular location">
    <subcellularLocation>
        <location evidence="2">Cell membrane</location>
        <topology evidence="2">Multi-pass membrane protein</topology>
    </subcellularLocation>
</comment>
<evidence type="ECO:0000259" key="18">
    <source>
        <dbReference type="PROSITE" id="PS50113"/>
    </source>
</evidence>
<dbReference type="PIRSF" id="PIRSF037532">
    <property type="entry name" value="STHK_NtrY"/>
    <property type="match status" value="1"/>
</dbReference>
<evidence type="ECO:0000256" key="8">
    <source>
        <dbReference type="ARBA" id="ARBA00022741"/>
    </source>
</evidence>
<dbReference type="InterPro" id="IPR004358">
    <property type="entry name" value="Sig_transdc_His_kin-like_C"/>
</dbReference>
<keyword evidence="5" id="KW-0597">Phosphoprotein</keyword>
<dbReference type="PROSITE" id="PS50885">
    <property type="entry name" value="HAMP"/>
    <property type="match status" value="1"/>
</dbReference>
<dbReference type="InterPro" id="IPR000014">
    <property type="entry name" value="PAS"/>
</dbReference>
<dbReference type="InterPro" id="IPR045671">
    <property type="entry name" value="NtrY-like_N"/>
</dbReference>
<feature type="domain" description="PAS" evidence="17">
    <location>
        <begin position="393"/>
        <end position="438"/>
    </location>
</feature>
<gene>
    <name evidence="20" type="primary">kinB_3</name>
    <name evidence="20" type="ORF">GALL_328410</name>
</gene>
<dbReference type="PROSITE" id="PS50112">
    <property type="entry name" value="PAS"/>
    <property type="match status" value="1"/>
</dbReference>
<evidence type="ECO:0000256" key="7">
    <source>
        <dbReference type="ARBA" id="ARBA00022692"/>
    </source>
</evidence>
<dbReference type="GO" id="GO:0006355">
    <property type="term" value="P:regulation of DNA-templated transcription"/>
    <property type="evidence" value="ECO:0007669"/>
    <property type="project" value="InterPro"/>
</dbReference>
<dbReference type="InterPro" id="IPR003660">
    <property type="entry name" value="HAMP_dom"/>
</dbReference>
<proteinExistence type="predicted"/>
<keyword evidence="8" id="KW-0547">Nucleotide-binding</keyword>
<accession>A0A1J5QPM0</accession>
<feature type="transmembrane region" description="Helical" evidence="15">
    <location>
        <begin position="101"/>
        <end position="128"/>
    </location>
</feature>
<feature type="domain" description="HAMP" evidence="19">
    <location>
        <begin position="328"/>
        <end position="381"/>
    </location>
</feature>
<evidence type="ECO:0000256" key="12">
    <source>
        <dbReference type="ARBA" id="ARBA00023012"/>
    </source>
</evidence>
<evidence type="ECO:0000256" key="6">
    <source>
        <dbReference type="ARBA" id="ARBA00022679"/>
    </source>
</evidence>
<keyword evidence="11 15" id="KW-1133">Transmembrane helix</keyword>
<keyword evidence="10" id="KW-0067">ATP-binding</keyword>
<dbReference type="SUPFAM" id="SSF55874">
    <property type="entry name" value="ATPase domain of HSP90 chaperone/DNA topoisomerase II/histidine kinase"/>
    <property type="match status" value="1"/>
</dbReference>
<dbReference type="Gene3D" id="3.30.450.20">
    <property type="entry name" value="PAS domain"/>
    <property type="match status" value="1"/>
</dbReference>
<feature type="domain" description="PAC" evidence="18">
    <location>
        <begin position="460"/>
        <end position="513"/>
    </location>
</feature>
<keyword evidence="7 15" id="KW-0812">Transmembrane</keyword>
<feature type="compositionally biased region" description="Polar residues" evidence="14">
    <location>
        <begin position="748"/>
        <end position="758"/>
    </location>
</feature>
<dbReference type="SUPFAM" id="SSF47384">
    <property type="entry name" value="Homodimeric domain of signal transducing histidine kinase"/>
    <property type="match status" value="1"/>
</dbReference>
<dbReference type="GO" id="GO:0030295">
    <property type="term" value="F:protein kinase activator activity"/>
    <property type="evidence" value="ECO:0007669"/>
    <property type="project" value="TreeGrafter"/>
</dbReference>
<dbReference type="AlphaFoldDB" id="A0A1J5QPM0"/>
<comment type="caution">
    <text evidence="20">The sequence shown here is derived from an EMBL/GenBank/DDBJ whole genome shotgun (WGS) entry which is preliminary data.</text>
</comment>
<dbReference type="InterPro" id="IPR036097">
    <property type="entry name" value="HisK_dim/P_sf"/>
</dbReference>
<evidence type="ECO:0000313" key="20">
    <source>
        <dbReference type="EMBL" id="OIQ85322.1"/>
    </source>
</evidence>
<dbReference type="SMART" id="SM00387">
    <property type="entry name" value="HATPase_c"/>
    <property type="match status" value="1"/>
</dbReference>
<dbReference type="InterPro" id="IPR036890">
    <property type="entry name" value="HATPase_C_sf"/>
</dbReference>
<evidence type="ECO:0000256" key="3">
    <source>
        <dbReference type="ARBA" id="ARBA00012438"/>
    </source>
</evidence>
<reference evidence="20" key="1">
    <citation type="submission" date="2016-10" db="EMBL/GenBank/DDBJ databases">
        <title>Sequence of Gallionella enrichment culture.</title>
        <authorList>
            <person name="Poehlein A."/>
            <person name="Muehling M."/>
            <person name="Daniel R."/>
        </authorList>
    </citation>
    <scope>NUCLEOTIDE SEQUENCE</scope>
</reference>
<dbReference type="SUPFAM" id="SSF55785">
    <property type="entry name" value="PYP-like sensor domain (PAS domain)"/>
    <property type="match status" value="1"/>
</dbReference>
<dbReference type="InterPro" id="IPR005467">
    <property type="entry name" value="His_kinase_dom"/>
</dbReference>
<dbReference type="EMBL" id="MLJW01000552">
    <property type="protein sequence ID" value="OIQ85322.1"/>
    <property type="molecule type" value="Genomic_DNA"/>
</dbReference>
<evidence type="ECO:0000259" key="19">
    <source>
        <dbReference type="PROSITE" id="PS50885"/>
    </source>
</evidence>
<dbReference type="NCBIfam" id="TIGR00229">
    <property type="entry name" value="sensory_box"/>
    <property type="match status" value="1"/>
</dbReference>
<dbReference type="GO" id="GO:0005886">
    <property type="term" value="C:plasma membrane"/>
    <property type="evidence" value="ECO:0007669"/>
    <property type="project" value="UniProtKB-SubCell"/>
</dbReference>
<sequence length="758" mass="82680">MREMSERLRLFLRLRLWARRVNLPRKLTVALTLGVILSGTATYAALTNTRPLGGALNPKIVLVLLGLDLLLVLLLLGLVMRRVARVWAERRSGGAGAKLHIRLVLMFSVVSVAPAILVAVFSTLLIHFGVEQWFNSRVSTAVNESLVVANAYLEEHQQAIGGDALAMAYDLDRWGPALLHSPIRLEQVISSQAEIRALPEVVVFVRGSGIIASSALSFAMNDAIEHIPVWAYQQAQNGKVAIIIVPGDDKVRALVRLDDPLNETYLFVGRFVDPKVLGHVTRTSQAVEEYQRLEGARSHLEIKFSAIFAVVALLLLLAAVWVGLSLATQLASPIIALIDAAERIRAGDLSARVDASAASDELRSLSRAFNRMASQLGAQRHDLMTINLELDERRRFTETVLSGVSAGVIGLDVNGAIELPNRSAIDLLGIEAQDLSGRPLGEAVPEMADLLETVRNRPERPVQSEIVLRREGRQRTLLVRISAERDESEAVTGFVATFDDMSELASAQRKAAWADVARRIAHEIKNPLTPIQLSAERLKRKYLKQISIDPETFITCTDTIIRQVGDIGRMVDEFSSFARMPAPVMKHENLGDLVRQAVFLARNGYPAVHFESHLPDGAVTLPCDGRQIGQALTNLLKNAVEAIEGRGGEGQDPGQVAVTLRETAQEILVSIEDNGKGLPVEERDRLTEPYVTTRAKGTGLGLAIVRKIMEDHGGELVLEDRAALDGGRGARISMVFRPGNRPAGPQGNVVNTVSDHGA</sequence>
<dbReference type="Pfam" id="PF19312">
    <property type="entry name" value="NtrY_N"/>
    <property type="match status" value="1"/>
</dbReference>
<dbReference type="PROSITE" id="PS50113">
    <property type="entry name" value="PAC"/>
    <property type="match status" value="1"/>
</dbReference>
<evidence type="ECO:0000256" key="1">
    <source>
        <dbReference type="ARBA" id="ARBA00000085"/>
    </source>
</evidence>
<keyword evidence="9" id="KW-0418">Kinase</keyword>
<dbReference type="CDD" id="cd06225">
    <property type="entry name" value="HAMP"/>
    <property type="match status" value="1"/>
</dbReference>
<comment type="catalytic activity">
    <reaction evidence="1">
        <text>ATP + protein L-histidine = ADP + protein N-phospho-L-histidine.</text>
        <dbReference type="EC" id="2.7.13.3"/>
    </reaction>
</comment>
<evidence type="ECO:0000256" key="13">
    <source>
        <dbReference type="ARBA" id="ARBA00023136"/>
    </source>
</evidence>
<dbReference type="Gene3D" id="6.10.340.10">
    <property type="match status" value="1"/>
</dbReference>
<dbReference type="InterPro" id="IPR017232">
    <property type="entry name" value="NtrY"/>
</dbReference>
<dbReference type="PANTHER" id="PTHR42878:SF7">
    <property type="entry name" value="SENSOR HISTIDINE KINASE GLRK"/>
    <property type="match status" value="1"/>
</dbReference>
<evidence type="ECO:0000259" key="16">
    <source>
        <dbReference type="PROSITE" id="PS50109"/>
    </source>
</evidence>
<dbReference type="EC" id="2.7.13.3" evidence="3"/>
<dbReference type="InterPro" id="IPR050351">
    <property type="entry name" value="BphY/WalK/GraS-like"/>
</dbReference>
<protein>
    <recommendedName>
        <fullName evidence="3">histidine kinase</fullName>
        <ecNumber evidence="3">2.7.13.3</ecNumber>
    </recommendedName>
</protein>
<evidence type="ECO:0000256" key="5">
    <source>
        <dbReference type="ARBA" id="ARBA00022553"/>
    </source>
</evidence>
<dbReference type="Pfam" id="PF00672">
    <property type="entry name" value="HAMP"/>
    <property type="match status" value="1"/>
</dbReference>
<keyword evidence="6 20" id="KW-0808">Transferase</keyword>
<evidence type="ECO:0000259" key="17">
    <source>
        <dbReference type="PROSITE" id="PS50112"/>
    </source>
</evidence>
<evidence type="ECO:0000256" key="4">
    <source>
        <dbReference type="ARBA" id="ARBA00022475"/>
    </source>
</evidence>
<dbReference type="GO" id="GO:0000155">
    <property type="term" value="F:phosphorelay sensor kinase activity"/>
    <property type="evidence" value="ECO:0007669"/>
    <property type="project" value="InterPro"/>
</dbReference>
<dbReference type="InterPro" id="IPR013767">
    <property type="entry name" value="PAS_fold"/>
</dbReference>
<dbReference type="InterPro" id="IPR000700">
    <property type="entry name" value="PAS-assoc_C"/>
</dbReference>
<dbReference type="CDD" id="cd00130">
    <property type="entry name" value="PAS"/>
    <property type="match status" value="1"/>
</dbReference>
<feature type="transmembrane region" description="Helical" evidence="15">
    <location>
        <begin position="60"/>
        <end position="80"/>
    </location>
</feature>
<keyword evidence="4" id="KW-1003">Cell membrane</keyword>
<dbReference type="Pfam" id="PF02518">
    <property type="entry name" value="HATPase_c"/>
    <property type="match status" value="1"/>
</dbReference>
<dbReference type="Pfam" id="PF00512">
    <property type="entry name" value="HisKA"/>
    <property type="match status" value="1"/>
</dbReference>
<keyword evidence="12" id="KW-0902">Two-component regulatory system</keyword>
<dbReference type="PRINTS" id="PR00344">
    <property type="entry name" value="BCTRLSENSOR"/>
</dbReference>
<dbReference type="SMART" id="SM00388">
    <property type="entry name" value="HisKA"/>
    <property type="match status" value="1"/>
</dbReference>
<evidence type="ECO:0000256" key="10">
    <source>
        <dbReference type="ARBA" id="ARBA00022840"/>
    </source>
</evidence>
<dbReference type="CDD" id="cd00082">
    <property type="entry name" value="HisKA"/>
    <property type="match status" value="1"/>
</dbReference>
<dbReference type="Pfam" id="PF00989">
    <property type="entry name" value="PAS"/>
    <property type="match status" value="1"/>
</dbReference>